<feature type="chain" id="PRO_5002348404" description="Pectinesterase inhibitor domain-containing protein" evidence="4">
    <location>
        <begin position="22"/>
        <end position="183"/>
    </location>
</feature>
<dbReference type="InterPro" id="IPR035513">
    <property type="entry name" value="Invertase/methylesterase_inhib"/>
</dbReference>
<evidence type="ECO:0000313" key="6">
    <source>
        <dbReference type="EnsemblPlants" id="LPERR04G10890.1"/>
    </source>
</evidence>
<reference evidence="6 7" key="1">
    <citation type="submission" date="2012-08" db="EMBL/GenBank/DDBJ databases">
        <title>Oryza genome evolution.</title>
        <authorList>
            <person name="Wing R.A."/>
        </authorList>
    </citation>
    <scope>NUCLEOTIDE SEQUENCE</scope>
</reference>
<protein>
    <recommendedName>
        <fullName evidence="5">Pectinesterase inhibitor domain-containing protein</fullName>
    </recommendedName>
</protein>
<dbReference type="Pfam" id="PF04043">
    <property type="entry name" value="PMEI"/>
    <property type="match status" value="1"/>
</dbReference>
<evidence type="ECO:0000259" key="5">
    <source>
        <dbReference type="SMART" id="SM00856"/>
    </source>
</evidence>
<name>A0A0D9W5H9_9ORYZ</name>
<dbReference type="GO" id="GO:0004857">
    <property type="term" value="F:enzyme inhibitor activity"/>
    <property type="evidence" value="ECO:0007669"/>
    <property type="project" value="InterPro"/>
</dbReference>
<reference evidence="6" key="3">
    <citation type="submission" date="2015-04" db="UniProtKB">
        <authorList>
            <consortium name="EnsemblPlants"/>
        </authorList>
    </citation>
    <scope>IDENTIFICATION</scope>
</reference>
<feature type="domain" description="Pectinesterase inhibitor" evidence="5">
    <location>
        <begin position="23"/>
        <end position="179"/>
    </location>
</feature>
<dbReference type="SUPFAM" id="SSF101148">
    <property type="entry name" value="Plant invertase/pectin methylesterase inhibitor"/>
    <property type="match status" value="1"/>
</dbReference>
<evidence type="ECO:0000256" key="4">
    <source>
        <dbReference type="SAM" id="SignalP"/>
    </source>
</evidence>
<dbReference type="Gene3D" id="1.20.140.40">
    <property type="entry name" value="Invertase/pectin methylesterase inhibitor family protein"/>
    <property type="match status" value="1"/>
</dbReference>
<evidence type="ECO:0000256" key="1">
    <source>
        <dbReference type="ARBA" id="ARBA00022729"/>
    </source>
</evidence>
<comment type="similarity">
    <text evidence="3">Belongs to the PMEI family.</text>
</comment>
<dbReference type="EnsemblPlants" id="LPERR04G10890.1">
    <property type="protein sequence ID" value="LPERR04G10890.1"/>
    <property type="gene ID" value="LPERR04G10890"/>
</dbReference>
<evidence type="ECO:0000256" key="2">
    <source>
        <dbReference type="ARBA" id="ARBA00023157"/>
    </source>
</evidence>
<dbReference type="Proteomes" id="UP000032180">
    <property type="component" value="Chromosome 4"/>
</dbReference>
<dbReference type="InterPro" id="IPR006501">
    <property type="entry name" value="Pectinesterase_inhib_dom"/>
</dbReference>
<proteinExistence type="inferred from homology"/>
<dbReference type="STRING" id="77586.A0A0D9W5H9"/>
<keyword evidence="2" id="KW-1015">Disulfide bond</keyword>
<evidence type="ECO:0000313" key="7">
    <source>
        <dbReference type="Proteomes" id="UP000032180"/>
    </source>
</evidence>
<dbReference type="AlphaFoldDB" id="A0A0D9W5H9"/>
<dbReference type="PANTHER" id="PTHR35357">
    <property type="entry name" value="OS02G0537100 PROTEIN"/>
    <property type="match status" value="1"/>
</dbReference>
<evidence type="ECO:0000256" key="3">
    <source>
        <dbReference type="ARBA" id="ARBA00038471"/>
    </source>
</evidence>
<reference evidence="7" key="2">
    <citation type="submission" date="2013-12" db="EMBL/GenBank/DDBJ databases">
        <authorList>
            <person name="Yu Y."/>
            <person name="Lee S."/>
            <person name="de Baynast K."/>
            <person name="Wissotski M."/>
            <person name="Liu L."/>
            <person name="Talag J."/>
            <person name="Goicoechea J."/>
            <person name="Angelova A."/>
            <person name="Jetty R."/>
            <person name="Kudrna D."/>
            <person name="Golser W."/>
            <person name="Rivera L."/>
            <person name="Zhang J."/>
            <person name="Wing R."/>
        </authorList>
    </citation>
    <scope>NUCLEOTIDE SEQUENCE</scope>
</reference>
<dbReference type="Gramene" id="LPERR04G10890.1">
    <property type="protein sequence ID" value="LPERR04G10890.1"/>
    <property type="gene ID" value="LPERR04G10890"/>
</dbReference>
<dbReference type="PANTHER" id="PTHR35357:SF8">
    <property type="entry name" value="OS01G0111000 PROTEIN"/>
    <property type="match status" value="1"/>
</dbReference>
<sequence length="183" mass="18716">MAATFVSFLLFIMACSHSSLASSSSSVVKETCAKATAAGDRSDLAPFCVATLQSAPGSDAAVDARGLAVIATNLTLASYTAAYAAAKALQRRGGWSGRERAALAACRRLYADALDVVHSTVHALNAGETWAYEEDMGVVLRAATGCEDAFAGAGAGGDELPLYKVDVDAINVATVAVLIVLIL</sequence>
<dbReference type="HOGENOM" id="CLU_102384_0_0_1"/>
<feature type="signal peptide" evidence="4">
    <location>
        <begin position="1"/>
        <end position="21"/>
    </location>
</feature>
<keyword evidence="7" id="KW-1185">Reference proteome</keyword>
<organism evidence="6 7">
    <name type="scientific">Leersia perrieri</name>
    <dbReference type="NCBI Taxonomy" id="77586"/>
    <lineage>
        <taxon>Eukaryota</taxon>
        <taxon>Viridiplantae</taxon>
        <taxon>Streptophyta</taxon>
        <taxon>Embryophyta</taxon>
        <taxon>Tracheophyta</taxon>
        <taxon>Spermatophyta</taxon>
        <taxon>Magnoliopsida</taxon>
        <taxon>Liliopsida</taxon>
        <taxon>Poales</taxon>
        <taxon>Poaceae</taxon>
        <taxon>BOP clade</taxon>
        <taxon>Oryzoideae</taxon>
        <taxon>Oryzeae</taxon>
        <taxon>Oryzinae</taxon>
        <taxon>Leersia</taxon>
    </lineage>
</organism>
<keyword evidence="1 4" id="KW-0732">Signal</keyword>
<dbReference type="eggNOG" id="ENOG502SSM6">
    <property type="taxonomic scope" value="Eukaryota"/>
</dbReference>
<dbReference type="SMART" id="SM00856">
    <property type="entry name" value="PMEI"/>
    <property type="match status" value="1"/>
</dbReference>
<dbReference type="NCBIfam" id="TIGR01614">
    <property type="entry name" value="PME_inhib"/>
    <property type="match status" value="1"/>
</dbReference>
<accession>A0A0D9W5H9</accession>